<feature type="region of interest" description="N-terminal hotdog fold" evidence="10">
    <location>
        <begin position="908"/>
        <end position="1036"/>
    </location>
</feature>
<evidence type="ECO:0000256" key="8">
    <source>
        <dbReference type="ARBA" id="ARBA00023268"/>
    </source>
</evidence>
<comment type="caution">
    <text evidence="15">The sequence shown here is derived from an EMBL/GenBank/DDBJ whole genome shotgun (WGS) entry which is preliminary data.</text>
</comment>
<dbReference type="CDD" id="cd00833">
    <property type="entry name" value="PKS"/>
    <property type="match status" value="1"/>
</dbReference>
<dbReference type="Gene3D" id="1.10.1200.10">
    <property type="entry name" value="ACP-like"/>
    <property type="match status" value="1"/>
</dbReference>
<dbReference type="Pfam" id="PF02801">
    <property type="entry name" value="Ketoacyl-synt_C"/>
    <property type="match status" value="1"/>
</dbReference>
<dbReference type="Pfam" id="PF21089">
    <property type="entry name" value="PKS_DH_N"/>
    <property type="match status" value="1"/>
</dbReference>
<dbReference type="Gene3D" id="3.40.47.10">
    <property type="match status" value="1"/>
</dbReference>
<feature type="active site" description="Proton acceptor; for dehydratase activity" evidence="10">
    <location>
        <position position="940"/>
    </location>
</feature>
<dbReference type="InterPro" id="IPR049900">
    <property type="entry name" value="PKS_mFAS_DH"/>
</dbReference>
<dbReference type="InterPro" id="IPR016039">
    <property type="entry name" value="Thiolase-like"/>
</dbReference>
<dbReference type="PANTHER" id="PTHR43775:SF49">
    <property type="entry name" value="SYNTHASE, PUTATIVE (JCVI)-RELATED"/>
    <property type="match status" value="1"/>
</dbReference>
<dbReference type="Gene3D" id="3.90.180.10">
    <property type="entry name" value="Medium-chain alcohol dehydrogenases, catalytic domain"/>
    <property type="match status" value="1"/>
</dbReference>
<dbReference type="SMART" id="SM00826">
    <property type="entry name" value="PKS_DH"/>
    <property type="match status" value="1"/>
</dbReference>
<dbReference type="InterPro" id="IPR049552">
    <property type="entry name" value="PKS_DH_N"/>
</dbReference>
<feature type="active site" description="Proton donor; for dehydratase activity" evidence="10">
    <location>
        <position position="1111"/>
    </location>
</feature>
<evidence type="ECO:0000256" key="4">
    <source>
        <dbReference type="ARBA" id="ARBA00022603"/>
    </source>
</evidence>
<dbReference type="Pfam" id="PF00698">
    <property type="entry name" value="Acyl_transf_1"/>
    <property type="match status" value="1"/>
</dbReference>
<dbReference type="SMART" id="SM00827">
    <property type="entry name" value="PKS_AT"/>
    <property type="match status" value="1"/>
</dbReference>
<reference evidence="15 16" key="1">
    <citation type="submission" date="2024-01" db="EMBL/GenBank/DDBJ databases">
        <title>Complete genome of Cladobotryum mycophilum ATHUM6906.</title>
        <authorList>
            <person name="Christinaki A.C."/>
            <person name="Myridakis A.I."/>
            <person name="Kouvelis V.N."/>
        </authorList>
    </citation>
    <scope>NUCLEOTIDE SEQUENCE [LARGE SCALE GENOMIC DNA]</scope>
    <source>
        <strain evidence="15 16">ATHUM6906</strain>
    </source>
</reference>
<evidence type="ECO:0000313" key="15">
    <source>
        <dbReference type="EMBL" id="KAK5996225.1"/>
    </source>
</evidence>
<evidence type="ECO:0000259" key="14">
    <source>
        <dbReference type="PROSITE" id="PS52019"/>
    </source>
</evidence>
<dbReference type="PROSITE" id="PS52004">
    <property type="entry name" value="KS3_2"/>
    <property type="match status" value="1"/>
</dbReference>
<organism evidence="15 16">
    <name type="scientific">Cladobotryum mycophilum</name>
    <dbReference type="NCBI Taxonomy" id="491253"/>
    <lineage>
        <taxon>Eukaryota</taxon>
        <taxon>Fungi</taxon>
        <taxon>Dikarya</taxon>
        <taxon>Ascomycota</taxon>
        <taxon>Pezizomycotina</taxon>
        <taxon>Sordariomycetes</taxon>
        <taxon>Hypocreomycetidae</taxon>
        <taxon>Hypocreales</taxon>
        <taxon>Hypocreaceae</taxon>
        <taxon>Cladobotryum</taxon>
    </lineage>
</organism>
<keyword evidence="8" id="KW-0511">Multifunctional enzyme</keyword>
<dbReference type="Gene3D" id="3.40.50.150">
    <property type="entry name" value="Vaccinia Virus protein VP39"/>
    <property type="match status" value="1"/>
</dbReference>
<dbReference type="SUPFAM" id="SSF52151">
    <property type="entry name" value="FabD/lysophospholipase-like"/>
    <property type="match status" value="1"/>
</dbReference>
<dbReference type="Pfam" id="PF07993">
    <property type="entry name" value="NAD_binding_4"/>
    <property type="match status" value="1"/>
</dbReference>
<feature type="domain" description="PKS/mFAS DH" evidence="14">
    <location>
        <begin position="908"/>
        <end position="1194"/>
    </location>
</feature>
<protein>
    <submittedName>
        <fullName evidence="15">Highly reducing polyketide synthase gloL</fullName>
    </submittedName>
</protein>
<dbReference type="InterPro" id="IPR042104">
    <property type="entry name" value="PKS_dehydratase_sf"/>
</dbReference>
<proteinExistence type="predicted"/>
<evidence type="ECO:0000256" key="7">
    <source>
        <dbReference type="ARBA" id="ARBA00023002"/>
    </source>
</evidence>
<dbReference type="SUPFAM" id="SSF51735">
    <property type="entry name" value="NAD(P)-binding Rossmann-fold domains"/>
    <property type="match status" value="3"/>
</dbReference>
<dbReference type="InterPro" id="IPR020807">
    <property type="entry name" value="PKS_DH"/>
</dbReference>
<evidence type="ECO:0000256" key="1">
    <source>
        <dbReference type="ARBA" id="ARBA00022450"/>
    </source>
</evidence>
<dbReference type="InterPro" id="IPR014043">
    <property type="entry name" value="Acyl_transferase_dom"/>
</dbReference>
<dbReference type="SMART" id="SM00823">
    <property type="entry name" value="PKS_PP"/>
    <property type="match status" value="1"/>
</dbReference>
<dbReference type="SUPFAM" id="SSF55048">
    <property type="entry name" value="Probable ACP-binding domain of malonyl-CoA ACP transacylase"/>
    <property type="match status" value="1"/>
</dbReference>
<dbReference type="Pfam" id="PF08242">
    <property type="entry name" value="Methyltransf_12"/>
    <property type="match status" value="1"/>
</dbReference>
<dbReference type="Pfam" id="PF14765">
    <property type="entry name" value="PS-DH"/>
    <property type="match status" value="1"/>
</dbReference>
<dbReference type="InterPro" id="IPR014031">
    <property type="entry name" value="Ketoacyl_synth_C"/>
</dbReference>
<dbReference type="InterPro" id="IPR020841">
    <property type="entry name" value="PKS_Beta-ketoAc_synthase_dom"/>
</dbReference>
<evidence type="ECO:0000256" key="10">
    <source>
        <dbReference type="PROSITE-ProRule" id="PRU01363"/>
    </source>
</evidence>
<evidence type="ECO:0000259" key="13">
    <source>
        <dbReference type="PROSITE" id="PS52004"/>
    </source>
</evidence>
<gene>
    <name evidence="15" type="ORF">PT974_04656</name>
</gene>
<feature type="region of interest" description="Disordered" evidence="11">
    <location>
        <begin position="432"/>
        <end position="472"/>
    </location>
</feature>
<dbReference type="InterPro" id="IPR016035">
    <property type="entry name" value="Acyl_Trfase/lysoPLipase"/>
</dbReference>
<dbReference type="InterPro" id="IPR013154">
    <property type="entry name" value="ADH-like_N"/>
</dbReference>
<evidence type="ECO:0000256" key="6">
    <source>
        <dbReference type="ARBA" id="ARBA00022857"/>
    </source>
</evidence>
<dbReference type="SUPFAM" id="SSF47336">
    <property type="entry name" value="ACP-like"/>
    <property type="match status" value="1"/>
</dbReference>
<keyword evidence="5" id="KW-0808">Transferase</keyword>
<dbReference type="CDD" id="cd05195">
    <property type="entry name" value="enoyl_red"/>
    <property type="match status" value="1"/>
</dbReference>
<dbReference type="Pfam" id="PF00109">
    <property type="entry name" value="ketoacyl-synt"/>
    <property type="match status" value="1"/>
</dbReference>
<dbReference type="PROSITE" id="PS52019">
    <property type="entry name" value="PKS_MFAS_DH"/>
    <property type="match status" value="1"/>
</dbReference>
<dbReference type="Gene3D" id="3.10.129.110">
    <property type="entry name" value="Polyketide synthase dehydratase"/>
    <property type="match status" value="1"/>
</dbReference>
<dbReference type="InterPro" id="IPR036736">
    <property type="entry name" value="ACP-like_sf"/>
</dbReference>
<feature type="region of interest" description="C-terminal hotdog fold" evidence="10">
    <location>
        <begin position="1050"/>
        <end position="1194"/>
    </location>
</feature>
<keyword evidence="6" id="KW-0521">NADP</keyword>
<dbReference type="SMART" id="SM00822">
    <property type="entry name" value="PKS_KR"/>
    <property type="match status" value="1"/>
</dbReference>
<dbReference type="NCBIfam" id="TIGR01746">
    <property type="entry name" value="Thioester-redct"/>
    <property type="match status" value="1"/>
</dbReference>
<dbReference type="EMBL" id="JAVFKD010000004">
    <property type="protein sequence ID" value="KAK5996225.1"/>
    <property type="molecule type" value="Genomic_DNA"/>
</dbReference>
<dbReference type="InterPro" id="IPR049551">
    <property type="entry name" value="PKS_DH_C"/>
</dbReference>
<dbReference type="Proteomes" id="UP001338125">
    <property type="component" value="Unassembled WGS sequence"/>
</dbReference>
<evidence type="ECO:0000256" key="3">
    <source>
        <dbReference type="ARBA" id="ARBA00022598"/>
    </source>
</evidence>
<dbReference type="Gene3D" id="3.30.70.3290">
    <property type="match status" value="1"/>
</dbReference>
<dbReference type="InterPro" id="IPR009081">
    <property type="entry name" value="PP-bd_ACP"/>
</dbReference>
<dbReference type="CDD" id="cd02440">
    <property type="entry name" value="AdoMet_MTases"/>
    <property type="match status" value="1"/>
</dbReference>
<dbReference type="InterPro" id="IPR057326">
    <property type="entry name" value="KR_dom"/>
</dbReference>
<evidence type="ECO:0000313" key="16">
    <source>
        <dbReference type="Proteomes" id="UP001338125"/>
    </source>
</evidence>
<dbReference type="InterPro" id="IPR001227">
    <property type="entry name" value="Ac_transferase_dom_sf"/>
</dbReference>
<dbReference type="SUPFAM" id="SSF53901">
    <property type="entry name" value="Thiolase-like"/>
    <property type="match status" value="1"/>
</dbReference>
<evidence type="ECO:0000256" key="11">
    <source>
        <dbReference type="SAM" id="MobiDB-lite"/>
    </source>
</evidence>
<keyword evidence="4" id="KW-0489">Methyltransferase</keyword>
<dbReference type="Gene3D" id="3.40.366.10">
    <property type="entry name" value="Malonyl-Coenzyme A Acyl Carrier Protein, domain 2"/>
    <property type="match status" value="1"/>
</dbReference>
<dbReference type="InterPro" id="IPR014030">
    <property type="entry name" value="Ketoacyl_synth_N"/>
</dbReference>
<keyword evidence="2" id="KW-0597">Phosphoprotein</keyword>
<evidence type="ECO:0000256" key="2">
    <source>
        <dbReference type="ARBA" id="ARBA00022553"/>
    </source>
</evidence>
<dbReference type="InterPro" id="IPR056501">
    <property type="entry name" value="NAD-bd_HRPKS_sdrA"/>
</dbReference>
<dbReference type="Pfam" id="PF00550">
    <property type="entry name" value="PP-binding"/>
    <property type="match status" value="1"/>
</dbReference>
<dbReference type="PANTHER" id="PTHR43775">
    <property type="entry name" value="FATTY ACID SYNTHASE"/>
    <property type="match status" value="1"/>
</dbReference>
<dbReference type="SUPFAM" id="SSF53335">
    <property type="entry name" value="S-adenosyl-L-methionine-dependent methyltransferases"/>
    <property type="match status" value="1"/>
</dbReference>
<dbReference type="PROSITE" id="PS50075">
    <property type="entry name" value="CARRIER"/>
    <property type="match status" value="1"/>
</dbReference>
<feature type="domain" description="Ketosynthase family 3 (KS3)" evidence="13">
    <location>
        <begin position="8"/>
        <end position="425"/>
    </location>
</feature>
<evidence type="ECO:0000259" key="12">
    <source>
        <dbReference type="PROSITE" id="PS50075"/>
    </source>
</evidence>
<dbReference type="Pfam" id="PF13602">
    <property type="entry name" value="ADH_zinc_N_2"/>
    <property type="match status" value="1"/>
</dbReference>
<feature type="compositionally biased region" description="Polar residues" evidence="11">
    <location>
        <begin position="442"/>
        <end position="463"/>
    </location>
</feature>
<dbReference type="InterPro" id="IPR020843">
    <property type="entry name" value="ER"/>
</dbReference>
<dbReference type="Gene3D" id="3.40.50.720">
    <property type="entry name" value="NAD(P)-binding Rossmann-like Domain"/>
    <property type="match status" value="3"/>
</dbReference>
<keyword evidence="1" id="KW-0596">Phosphopantetheine</keyword>
<evidence type="ECO:0000256" key="9">
    <source>
        <dbReference type="ARBA" id="ARBA00023315"/>
    </source>
</evidence>
<dbReference type="InterPro" id="IPR020806">
    <property type="entry name" value="PKS_PP-bd"/>
</dbReference>
<dbReference type="SMART" id="SM00829">
    <property type="entry name" value="PKS_ER"/>
    <property type="match status" value="1"/>
</dbReference>
<dbReference type="InterPro" id="IPR010080">
    <property type="entry name" value="Thioester_reductase-like_dom"/>
</dbReference>
<keyword evidence="16" id="KW-1185">Reference proteome</keyword>
<sequence>MSPKREPAEPIAIIGMGMRLPGGISTAKDFWELLINKKDARCRVPENRYNLQGFFSDKSRKETVATEYGYFLEDVNLKAYDTSFFSANQYETQMMDPQQRLLLEVVWECIENAGVTSLQGTNTGVYVGSYGEDWNNVVHQDTQTSGIYRVLNTADFILSNRISYQFDLRGPSVTVRTACSAAMTGLHMACQALYNGDCPTAIVAGSSLILSPSMTQDMSAQGVLSPTGICKTFDEDADGFGRAEGINAILIKPLKDALRDNDPIRAIIRSTAINSDGKTSNIGVPSPECQEAMIRHAYEVAGITDLSKTAFVECHGTGTPIGDPLEAAAVGSVFGERGVKPNIGHTEGASGITGIIKAVLALENEIIPPNIHFATPNPKIPFEKYKLEVPVEPIPWPKDRHARVSSIVIGQVQADKPRSSLILPLPLGSPRTQTAAIRDGTSPVNVPEQSPSGQSNGNTNGHVTNEDEDVPKSRPLLLAISASNEKSLKSRVADMQLYIESRVHLAHRTFCIANGTDEPLEFNASQRVPTSAPGLAFVFTGQGAQWAGMGKELFDFVPSFRQDIQEMDRTLQNLAEPAQWTIQELLCSEVDKDVISKAEFAQPLSTAVQLALVNLLAQYGVTPSAVVGHSSGEIAAAYVAGALTMSEAIICSYLRGLVTKRQARAGRMAAVGMSRERVTSFLVHGVHVACENSPKSVTLSGDADALEEVIKAIKAQYDDVFVRQLRVDKAYHSHHMCEVGSAYEDTLAPYISAKKVLLPFYSTVTGCLATPETHFGAAYWRTNVESPVLFDGAVQSLLHDMKDEPILIEIGPHSALQGPLRQIFQVHTGGTKTPIYVPTLLRDENALKSILTTVGQLYSCGHKVDFSLINPTSTVLVDLPTYPWDHTLEHWHESRISLAWRSRAHPHHELLGAAYPATGGSNLAWRNILCSLDVPWLKDHLIANDVVFPCAAYIAMIGEAIRQATGSKNYTLRNLVVKSALVVYESETIEIMTIMNPVRLTEYTNSTWCEFSISSFNGSFWVQHCIAEGMAAEVDTTDSSLMSSITSALPRKIPQKYLYEKMKRMGLNFGPRFRLLQDISAHTEKYIARATIQNEEGQLDAEYATHPSSIDACMQLSAVATNRGMFRHLGSLKVPSRIGRIYVSPGCPKLVAEAIEKSETTMGQVDIIAVTTESKLAVKLEDVKFIRLDTGDADQSGTSDRQALGRCEWRPDIDFYKVEDTLHPGPLTRDLKVGMEKVTALCILRLLDVIKSLGVSPPAGHFTNYVSWLEKEKESMLRGEYQLVPDATQWASTDAESRKVLLESARADVDSIGHQPASAMVSINYSIMQPDNIKAIFSGEMHPLQLYLEEGRLAEFYNYCSQLLDGKEFYKLSAHSRPNMKVLEIGAGTGGTTVAILKYLTSSKGTRMYSQYMFTDISSGFFANAQERLDKWEGIEYKVLDITKDPAEQGFTLGEYDLVLASNVLHATPSLHETLKNVRSLIRPGGRLYLQELITPTFARVVPFIAGMLSGWWLGENDGRADQAIVSIDRWDRELRAAGFCGVEAAVADDDDLHKSMAHIISVVPTPDTSAKEITFLYNEEKHQFARELATVLEQDGAKVHWRKIGDREYVEGQDIISTIELEQPYFQDISEEDFANFMACVSQLKGGLLWLTRAAQIFCTNPTYGLVLGFARTVRVEASLDFWTAELQNLDSLTVNAAASITRRFLRRPLGAGRGVDCEFSVHDGTIQIGRYDWSSMATELESQFQDDDPRQLVVGQPGMLDSLHWVQHASPPLQADEVEVSIRCTGLNFRDIMVAMGILEGVNGTIGYEGAGVVTRVGSNVDHVVVGDRVLMIYNGLFTTRRVIHGGLVFRIPQELSFEGAATMAIVYCTVVHAVINKGELESGQSILIHSACGGVGLAALQICKMLGAEVYTTVGNEEKVQYLVQNHGLPRERIFNSRNASFYDDVMRATKGRGVDMVLNSLSGDLLHASWCCVAKWGRMMEIGKRDIVERGRLALDMFSDNRTYYGINLDGMFERPKMFRRLMEQVLQYYSEGHIKPIEPIHTFPAQNISEAFRYMQKGQHMGKIVITMPEVSTEIPAISVAQEVLLSNSSTYLMVGGLGGLGKVVTTWMVEKGARSFVFLSRSAGESAEDQAFLLELRSQGCSAIAVAGSVVDMGDVTRAIEAAPTTVAGVVQMPMALRDLPLLKINHDDWKYVQGPKVTGTWNLHKALSGVNLDFFILFGSLSAVFGQPGQASYSSANAFQDAFVQYRHGLGLPCSVIDIGAMDGVGVISRNFQQVQQYIKKGLMLLQEQDLMDAIQLSIKQSGCIAPDPALSRYTSGGQFAIGMASTRPLADPGNHHPIRKDIRMGLAWQLERSKEPSTSSNSESIREFLSLVASEPEMLNQTSTLERLTVEIGQSLCGFMLMPEENLDMNMTLDSMGVDSLVSIEIRNWWRGTLGVDISVLEIANAGTIARLGNLALASLKQKYEVKKDDANGEELPRIDLVAEFSSYMGVFSDLGKLQERPNSILPPQATVFLTGASGYLGAEILRQLLRHDAVKVVVVLVRAKSVEHGMDRIRETAQISGWWLPQDEARVEIWLGDLSTGSLGLDNVQLARLGGKSHGQANIDAIIHNGALVSMNAGYEMLRAPNIESTVELLKLAVSSPVFPKFIYISGSMKIDSEQPFKATAQDISTHPGYSQTKIMAERIVLEIASRMPVGQNRISVVKPGLIAGTVEKGVTNVDDALWHFVAIALAMKKFPVDPGDGWIYISGVDDIATRITEQLFATESMNPFVDIMDGMLISRFWELICEELTLPCSHILWDDWVQAATTQAHGAAEQHVMSLIGQLIKSNSKIFQTKQSAEAQSLLRTHLAIQSSVRYLKRIGFIRLSGDGQKTITESTIKRTRILKGRRKIWD</sequence>
<dbReference type="Pfam" id="PF23114">
    <property type="entry name" value="NAD-bd_HRPKS_sdrA"/>
    <property type="match status" value="1"/>
</dbReference>
<dbReference type="InterPro" id="IPR013968">
    <property type="entry name" value="PKS_KR"/>
</dbReference>
<accession>A0ABR0SWR7</accession>
<dbReference type="SUPFAM" id="SSF50129">
    <property type="entry name" value="GroES-like"/>
    <property type="match status" value="1"/>
</dbReference>
<dbReference type="SMART" id="SM00825">
    <property type="entry name" value="PKS_KS"/>
    <property type="match status" value="1"/>
</dbReference>
<dbReference type="Pfam" id="PF08659">
    <property type="entry name" value="KR"/>
    <property type="match status" value="1"/>
</dbReference>
<dbReference type="Pfam" id="PF08240">
    <property type="entry name" value="ADH_N"/>
    <property type="match status" value="1"/>
</dbReference>
<keyword evidence="7" id="KW-0560">Oxidoreductase</keyword>
<dbReference type="InterPro" id="IPR011032">
    <property type="entry name" value="GroES-like_sf"/>
</dbReference>
<dbReference type="InterPro" id="IPR050091">
    <property type="entry name" value="PKS_NRPS_Biosynth_Enz"/>
</dbReference>
<evidence type="ECO:0000256" key="5">
    <source>
        <dbReference type="ARBA" id="ARBA00022679"/>
    </source>
</evidence>
<dbReference type="InterPro" id="IPR016036">
    <property type="entry name" value="Malonyl_transacylase_ACP-bd"/>
</dbReference>
<keyword evidence="3" id="KW-0436">Ligase</keyword>
<dbReference type="InterPro" id="IPR013120">
    <property type="entry name" value="FAR_NAD-bd"/>
</dbReference>
<dbReference type="InterPro" id="IPR036291">
    <property type="entry name" value="NAD(P)-bd_dom_sf"/>
</dbReference>
<name>A0ABR0SWR7_9HYPO</name>
<dbReference type="InterPro" id="IPR013217">
    <property type="entry name" value="Methyltransf_12"/>
</dbReference>
<dbReference type="InterPro" id="IPR029063">
    <property type="entry name" value="SAM-dependent_MTases_sf"/>
</dbReference>
<feature type="domain" description="Carrier" evidence="12">
    <location>
        <begin position="2392"/>
        <end position="2468"/>
    </location>
</feature>
<keyword evidence="9" id="KW-0012">Acyltransferase</keyword>